<feature type="transmembrane region" description="Helical" evidence="1">
    <location>
        <begin position="74"/>
        <end position="95"/>
    </location>
</feature>
<dbReference type="Proteomes" id="UP000298460">
    <property type="component" value="Unassembled WGS sequence"/>
</dbReference>
<dbReference type="RefSeq" id="WP_135545261.1">
    <property type="nucleotide sequence ID" value="NZ_SPQQ01000002.1"/>
</dbReference>
<sequence>MTHTGPISNFLEIGIEPYNETSAEYLYKIFGKDMVQGQQFVTLGTSTVTDGVANAPVNVASGEKGENEANRSSILRMLVYTLGATTVLGAAAVGLKRLLPIGKK</sequence>
<keyword evidence="1" id="KW-1133">Transmembrane helix</keyword>
<proteinExistence type="predicted"/>
<dbReference type="AlphaFoldDB" id="A0A4Z0RAY6"/>
<keyword evidence="3" id="KW-1185">Reference proteome</keyword>
<keyword evidence="1" id="KW-0472">Membrane</keyword>
<protein>
    <submittedName>
        <fullName evidence="2">Uncharacterized protein</fullName>
    </submittedName>
</protein>
<evidence type="ECO:0000256" key="1">
    <source>
        <dbReference type="SAM" id="Phobius"/>
    </source>
</evidence>
<reference evidence="2 3" key="1">
    <citation type="submission" date="2019-03" db="EMBL/GenBank/DDBJ databases">
        <title>Draft Genome Sequence of Desulfosporosinus fructosivorans Strain 63.6F, Isolated from Marine Sediment in the Baltic Sea.</title>
        <authorList>
            <person name="Hausmann B."/>
            <person name="Vandieken V."/>
            <person name="Pjevac P."/>
            <person name="Schreck K."/>
            <person name="Herbold C.W."/>
            <person name="Loy A."/>
        </authorList>
    </citation>
    <scope>NUCLEOTIDE SEQUENCE [LARGE SCALE GENOMIC DNA]</scope>
    <source>
        <strain evidence="2 3">63.6F</strain>
    </source>
</reference>
<keyword evidence="1" id="KW-0812">Transmembrane</keyword>
<evidence type="ECO:0000313" key="3">
    <source>
        <dbReference type="Proteomes" id="UP000298460"/>
    </source>
</evidence>
<accession>A0A4Z0RAY6</accession>
<evidence type="ECO:0000313" key="2">
    <source>
        <dbReference type="EMBL" id="TGE38766.1"/>
    </source>
</evidence>
<dbReference type="EMBL" id="SPQQ01000002">
    <property type="protein sequence ID" value="TGE38766.1"/>
    <property type="molecule type" value="Genomic_DNA"/>
</dbReference>
<gene>
    <name evidence="2" type="ORF">E4K67_04600</name>
</gene>
<comment type="caution">
    <text evidence="2">The sequence shown here is derived from an EMBL/GenBank/DDBJ whole genome shotgun (WGS) entry which is preliminary data.</text>
</comment>
<dbReference type="OrthoDB" id="2067368at2"/>
<organism evidence="2 3">
    <name type="scientific">Desulfosporosinus fructosivorans</name>
    <dbReference type="NCBI Taxonomy" id="2018669"/>
    <lineage>
        <taxon>Bacteria</taxon>
        <taxon>Bacillati</taxon>
        <taxon>Bacillota</taxon>
        <taxon>Clostridia</taxon>
        <taxon>Eubacteriales</taxon>
        <taxon>Desulfitobacteriaceae</taxon>
        <taxon>Desulfosporosinus</taxon>
    </lineage>
</organism>
<name>A0A4Z0RAY6_9FIRM</name>